<dbReference type="SMART" id="SM00798">
    <property type="entry name" value="AICARFT_IMPCHas"/>
    <property type="match status" value="1"/>
</dbReference>
<evidence type="ECO:0000256" key="2">
    <source>
        <dbReference type="ARBA" id="ARBA00004954"/>
    </source>
</evidence>
<evidence type="ECO:0000256" key="1">
    <source>
        <dbReference type="ARBA" id="ARBA00004844"/>
    </source>
</evidence>
<dbReference type="NCBIfam" id="NF002049">
    <property type="entry name" value="PRK00881.1"/>
    <property type="match status" value="1"/>
</dbReference>
<comment type="pathway">
    <text evidence="2 10">Purine metabolism; IMP biosynthesis via de novo pathway; 5-formamido-1-(5-phospho-D-ribosyl)imidazole-4-carboxamide from 5-amino-1-(5-phospho-D-ribosyl)imidazole-4-carboxamide (10-formyl THF route): step 1/1.</text>
</comment>
<name>A8F8H9_PSELT</name>
<dbReference type="PROSITE" id="PS51855">
    <property type="entry name" value="MGS"/>
    <property type="match status" value="1"/>
</dbReference>
<comment type="catalytic activity">
    <reaction evidence="9 10">
        <text>IMP + H2O = 5-formamido-1-(5-phospho-D-ribosyl)imidazole-4-carboxamide</text>
        <dbReference type="Rhea" id="RHEA:18445"/>
        <dbReference type="ChEBI" id="CHEBI:15377"/>
        <dbReference type="ChEBI" id="CHEBI:58053"/>
        <dbReference type="ChEBI" id="CHEBI:58467"/>
        <dbReference type="EC" id="3.5.4.10"/>
    </reaction>
</comment>
<dbReference type="UniPathway" id="UPA00074">
    <property type="reaction ID" value="UER00133"/>
</dbReference>
<evidence type="ECO:0000256" key="6">
    <source>
        <dbReference type="ARBA" id="ARBA00022801"/>
    </source>
</evidence>
<keyword evidence="5 10" id="KW-0658">Purine biosynthesis</keyword>
<dbReference type="EC" id="2.1.2.3" evidence="10"/>
<dbReference type="PANTHER" id="PTHR11692:SF0">
    <property type="entry name" value="BIFUNCTIONAL PURINE BIOSYNTHESIS PROTEIN ATIC"/>
    <property type="match status" value="1"/>
</dbReference>
<dbReference type="EMBL" id="CP000812">
    <property type="protein sequence ID" value="ABV34463.1"/>
    <property type="molecule type" value="Genomic_DNA"/>
</dbReference>
<feature type="domain" description="MGS-like" evidence="11">
    <location>
        <begin position="1"/>
        <end position="142"/>
    </location>
</feature>
<dbReference type="AlphaFoldDB" id="A8F8H9"/>
<dbReference type="RefSeq" id="WP_012003939.1">
    <property type="nucleotide sequence ID" value="NC_009828.1"/>
</dbReference>
<dbReference type="InterPro" id="IPR016193">
    <property type="entry name" value="Cytidine_deaminase-like"/>
</dbReference>
<reference evidence="12 13" key="2">
    <citation type="journal article" date="2009" name="Proc. Natl. Acad. Sci. U.S.A.">
        <title>On the chimeric nature, thermophilic origin, and phylogenetic placement of the Thermotogales.</title>
        <authorList>
            <person name="Zhaxybayeva O."/>
            <person name="Swithers K.S."/>
            <person name="Lapierre P."/>
            <person name="Fournier G.P."/>
            <person name="Bickhart D.M."/>
            <person name="DeBoy R.T."/>
            <person name="Nelson K.E."/>
            <person name="Nesbo C.L."/>
            <person name="Doolittle W.F."/>
            <person name="Gogarten J.P."/>
            <person name="Noll K.M."/>
        </authorList>
    </citation>
    <scope>NUCLEOTIDE SEQUENCE [LARGE SCALE GENOMIC DNA]</scope>
    <source>
        <strain evidence="13">ATCC BAA-301 / DSM 14385 / NBRC 107922 / TMO</strain>
    </source>
</reference>
<dbReference type="eggNOG" id="COG0138">
    <property type="taxonomic scope" value="Bacteria"/>
</dbReference>
<evidence type="ECO:0000256" key="4">
    <source>
        <dbReference type="ARBA" id="ARBA00022679"/>
    </source>
</evidence>
<dbReference type="GO" id="GO:0006189">
    <property type="term" value="P:'de novo' IMP biosynthetic process"/>
    <property type="evidence" value="ECO:0007669"/>
    <property type="project" value="UniProtKB-UniRule"/>
</dbReference>
<dbReference type="HAMAP" id="MF_00139">
    <property type="entry name" value="PurH"/>
    <property type="match status" value="1"/>
</dbReference>
<dbReference type="EC" id="3.5.4.10" evidence="10"/>
<dbReference type="PANTHER" id="PTHR11692">
    <property type="entry name" value="BIFUNCTIONAL PURINE BIOSYNTHESIS PROTEIN PURH"/>
    <property type="match status" value="1"/>
</dbReference>
<dbReference type="GO" id="GO:0003937">
    <property type="term" value="F:IMP cyclohydrolase activity"/>
    <property type="evidence" value="ECO:0007669"/>
    <property type="project" value="UniProtKB-UniRule"/>
</dbReference>
<dbReference type="SUPFAM" id="SSF52335">
    <property type="entry name" value="Methylglyoxal synthase-like"/>
    <property type="match status" value="1"/>
</dbReference>
<evidence type="ECO:0000256" key="7">
    <source>
        <dbReference type="ARBA" id="ARBA00023268"/>
    </source>
</evidence>
<organism evidence="12 13">
    <name type="scientific">Pseudothermotoga lettingae (strain ATCC BAA-301 / DSM 14385 / NBRC 107922 / TMO)</name>
    <name type="common">Thermotoga lettingae</name>
    <dbReference type="NCBI Taxonomy" id="416591"/>
    <lineage>
        <taxon>Bacteria</taxon>
        <taxon>Thermotogati</taxon>
        <taxon>Thermotogota</taxon>
        <taxon>Thermotogae</taxon>
        <taxon>Thermotogales</taxon>
        <taxon>Thermotogaceae</taxon>
        <taxon>Pseudothermotoga</taxon>
    </lineage>
</organism>
<proteinExistence type="inferred from homology"/>
<evidence type="ECO:0000256" key="5">
    <source>
        <dbReference type="ARBA" id="ARBA00022755"/>
    </source>
</evidence>
<dbReference type="InterPro" id="IPR024051">
    <property type="entry name" value="AICAR_Tfase_dup_dom_sf"/>
</dbReference>
<dbReference type="FunFam" id="3.40.50.1380:FF:000001">
    <property type="entry name" value="Bifunctional purine biosynthesis protein PurH"/>
    <property type="match status" value="1"/>
</dbReference>
<comment type="pathway">
    <text evidence="1 10">Purine metabolism; IMP biosynthesis via de novo pathway; IMP from 5-formamido-1-(5-phospho-D-ribosyl)imidazole-4-carboxamide: step 1/1.</text>
</comment>
<evidence type="ECO:0000256" key="8">
    <source>
        <dbReference type="ARBA" id="ARBA00050488"/>
    </source>
</evidence>
<evidence type="ECO:0000256" key="3">
    <source>
        <dbReference type="ARBA" id="ARBA00007667"/>
    </source>
</evidence>
<dbReference type="FunFam" id="3.40.140.20:FF:000002">
    <property type="entry name" value="Bifunctional purine biosynthesis protein PurH"/>
    <property type="match status" value="1"/>
</dbReference>
<dbReference type="Gene3D" id="3.40.50.1380">
    <property type="entry name" value="Methylglyoxal synthase-like domain"/>
    <property type="match status" value="1"/>
</dbReference>
<reference evidence="12 13" key="1">
    <citation type="submission" date="2007-08" db="EMBL/GenBank/DDBJ databases">
        <title>Complete sequence of Thermotoga lettingae TMO.</title>
        <authorList>
            <consortium name="US DOE Joint Genome Institute"/>
            <person name="Copeland A."/>
            <person name="Lucas S."/>
            <person name="Lapidus A."/>
            <person name="Barry K."/>
            <person name="Glavina del Rio T."/>
            <person name="Dalin E."/>
            <person name="Tice H."/>
            <person name="Pitluck S."/>
            <person name="Foster B."/>
            <person name="Bruce D."/>
            <person name="Schmutz J."/>
            <person name="Larimer F."/>
            <person name="Land M."/>
            <person name="Hauser L."/>
            <person name="Kyrpides N."/>
            <person name="Mikhailova N."/>
            <person name="Nelson K."/>
            <person name="Gogarten J.P."/>
            <person name="Noll K."/>
            <person name="Richardson P."/>
        </authorList>
    </citation>
    <scope>NUCLEOTIDE SEQUENCE [LARGE SCALE GENOMIC DNA]</scope>
    <source>
        <strain evidence="13">ATCC BAA-301 / DSM 14385 / NBRC 107922 / TMO</strain>
    </source>
</reference>
<dbReference type="CDD" id="cd01421">
    <property type="entry name" value="IMPCH"/>
    <property type="match status" value="1"/>
</dbReference>
<dbReference type="GO" id="GO:0005829">
    <property type="term" value="C:cytosol"/>
    <property type="evidence" value="ECO:0007669"/>
    <property type="project" value="TreeGrafter"/>
</dbReference>
<dbReference type="OrthoDB" id="9802065at2"/>
<dbReference type="FunFam" id="3.40.140.20:FF:000001">
    <property type="entry name" value="Bifunctional purine biosynthesis protein PurH"/>
    <property type="match status" value="1"/>
</dbReference>
<dbReference type="PIRSF" id="PIRSF000414">
    <property type="entry name" value="AICARFT_IMPCHas"/>
    <property type="match status" value="1"/>
</dbReference>
<dbReference type="HOGENOM" id="CLU_016316_5_2_0"/>
<dbReference type="InterPro" id="IPR002695">
    <property type="entry name" value="PurH-like"/>
</dbReference>
<dbReference type="SUPFAM" id="SSF53927">
    <property type="entry name" value="Cytidine deaminase-like"/>
    <property type="match status" value="1"/>
</dbReference>
<dbReference type="GO" id="GO:0004643">
    <property type="term" value="F:phosphoribosylaminoimidazolecarboxamide formyltransferase activity"/>
    <property type="evidence" value="ECO:0007669"/>
    <property type="project" value="UniProtKB-UniRule"/>
</dbReference>
<dbReference type="Proteomes" id="UP000002016">
    <property type="component" value="Chromosome"/>
</dbReference>
<dbReference type="STRING" id="416591.Tlet_1909"/>
<keyword evidence="6 10" id="KW-0378">Hydrolase</keyword>
<evidence type="ECO:0000313" key="12">
    <source>
        <dbReference type="EMBL" id="ABV34463.1"/>
    </source>
</evidence>
<evidence type="ECO:0000256" key="9">
    <source>
        <dbReference type="ARBA" id="ARBA00050687"/>
    </source>
</evidence>
<dbReference type="Gene3D" id="3.40.140.20">
    <property type="match status" value="2"/>
</dbReference>
<dbReference type="InterPro" id="IPR011607">
    <property type="entry name" value="MGS-like_dom"/>
</dbReference>
<comment type="similarity">
    <text evidence="3 10">Belongs to the PurH family.</text>
</comment>
<evidence type="ECO:0000313" key="13">
    <source>
        <dbReference type="Proteomes" id="UP000002016"/>
    </source>
</evidence>
<comment type="domain">
    <text evidence="10">The IMP cyclohydrolase activity resides in the N-terminal region.</text>
</comment>
<evidence type="ECO:0000259" key="11">
    <source>
        <dbReference type="PROSITE" id="PS51855"/>
    </source>
</evidence>
<dbReference type="KEGG" id="tle:Tlet_1909"/>
<gene>
    <name evidence="10" type="primary">purH</name>
    <name evidence="12" type="ordered locus">Tlet_1909</name>
</gene>
<protein>
    <recommendedName>
        <fullName evidence="10">Bifunctional purine biosynthesis protein PurH</fullName>
    </recommendedName>
    <domain>
        <recommendedName>
            <fullName evidence="10">Phosphoribosylaminoimidazolecarboxamide formyltransferase</fullName>
            <ecNumber evidence="10">2.1.2.3</ecNumber>
        </recommendedName>
        <alternativeName>
            <fullName evidence="10">AICAR transformylase</fullName>
        </alternativeName>
    </domain>
    <domain>
        <recommendedName>
            <fullName evidence="10">IMP cyclohydrolase</fullName>
            <ecNumber evidence="10">3.5.4.10</ecNumber>
        </recommendedName>
        <alternativeName>
            <fullName evidence="10">ATIC</fullName>
        </alternativeName>
        <alternativeName>
            <fullName evidence="10">IMP synthase</fullName>
        </alternativeName>
        <alternativeName>
            <fullName evidence="10">Inosinicase</fullName>
        </alternativeName>
    </domain>
</protein>
<dbReference type="NCBIfam" id="TIGR00355">
    <property type="entry name" value="purH"/>
    <property type="match status" value="1"/>
</dbReference>
<sequence length="506" mass="56394">MRALISVSNKSGVVDLARNLVQFGVEIISTGGTARYLKEHGIKVVEVSEITSFPEILDGRVKTLHPLIHGAILAKRDSFSHAEELKKFSIHPVDIVVVNLYPFKETVSRTDNMEEIVENIDIGGPTLLRSAAKNFKDVLVLCDPKDYSWLTGKLSNQEKITFEERMRLALKAFRHTACYDAVISEFFARKSRERCFPEVLVTGFEKITDLRYGENPHQKAALYREPFVKASSIVSAKQLHGKELSYNNVCDADSALAIVKEFDMPCAVAVKHTNPCGVACSGDIHEAFEMAYRADPMSIFGGIVAFNREVDESLARRLNEIYLELILAPGYSEEALDILKRKKNLRVLIVDLSKNDGDLEFRKISGGILVQTKDDFDYEKLSVVTKRSPTQNELEDLLFAWKVVKHVKSNAIVLAKNHRTLAIGAGQMNRVWPTEHCVRVAEKEAKGSALASDAFFPFPDALEVAAKAGVSAVIQPGGSIRDDQVIKVADLYNIAMIFTGTRHFKH</sequence>
<dbReference type="Pfam" id="PF01808">
    <property type="entry name" value="AICARFT_IMPCHas"/>
    <property type="match status" value="1"/>
</dbReference>
<keyword evidence="7 10" id="KW-0511">Multifunctional enzyme</keyword>
<evidence type="ECO:0000256" key="10">
    <source>
        <dbReference type="HAMAP-Rule" id="MF_00139"/>
    </source>
</evidence>
<dbReference type="Pfam" id="PF02142">
    <property type="entry name" value="MGS"/>
    <property type="match status" value="1"/>
</dbReference>
<keyword evidence="13" id="KW-1185">Reference proteome</keyword>
<dbReference type="InterPro" id="IPR036914">
    <property type="entry name" value="MGS-like_dom_sf"/>
</dbReference>
<keyword evidence="4 10" id="KW-0808">Transferase</keyword>
<dbReference type="SMART" id="SM00851">
    <property type="entry name" value="MGS"/>
    <property type="match status" value="1"/>
</dbReference>
<accession>A8F8H9</accession>
<comment type="catalytic activity">
    <reaction evidence="8 10">
        <text>(6R)-10-formyltetrahydrofolate + 5-amino-1-(5-phospho-beta-D-ribosyl)imidazole-4-carboxamide = 5-formamido-1-(5-phospho-D-ribosyl)imidazole-4-carboxamide + (6S)-5,6,7,8-tetrahydrofolate</text>
        <dbReference type="Rhea" id="RHEA:22192"/>
        <dbReference type="ChEBI" id="CHEBI:57453"/>
        <dbReference type="ChEBI" id="CHEBI:58467"/>
        <dbReference type="ChEBI" id="CHEBI:58475"/>
        <dbReference type="ChEBI" id="CHEBI:195366"/>
        <dbReference type="EC" id="2.1.2.3"/>
    </reaction>
</comment>